<name>A0A1G2KPB4_9BACT</name>
<feature type="domain" description="DNA polymerase III delta subunit-like C-terminal" evidence="8">
    <location>
        <begin position="193"/>
        <end position="291"/>
    </location>
</feature>
<dbReference type="EC" id="2.7.7.7" evidence="1"/>
<comment type="catalytic activity">
    <reaction evidence="7">
        <text>DNA(n) + a 2'-deoxyribonucleoside 5'-triphosphate = DNA(n+1) + diphosphate</text>
        <dbReference type="Rhea" id="RHEA:22508"/>
        <dbReference type="Rhea" id="RHEA-COMP:17339"/>
        <dbReference type="Rhea" id="RHEA-COMP:17340"/>
        <dbReference type="ChEBI" id="CHEBI:33019"/>
        <dbReference type="ChEBI" id="CHEBI:61560"/>
        <dbReference type="ChEBI" id="CHEBI:173112"/>
        <dbReference type="EC" id="2.7.7.7"/>
    </reaction>
</comment>
<keyword evidence="4" id="KW-0235">DNA replication</keyword>
<dbReference type="GO" id="GO:0006261">
    <property type="term" value="P:DNA-templated DNA replication"/>
    <property type="evidence" value="ECO:0007669"/>
    <property type="project" value="TreeGrafter"/>
</dbReference>
<gene>
    <name evidence="9" type="ORF">A3C16_02870</name>
</gene>
<dbReference type="InterPro" id="IPR008921">
    <property type="entry name" value="DNA_pol3_clamp-load_cplx_C"/>
</dbReference>
<dbReference type="GO" id="GO:0009360">
    <property type="term" value="C:DNA polymerase III complex"/>
    <property type="evidence" value="ECO:0007669"/>
    <property type="project" value="TreeGrafter"/>
</dbReference>
<evidence type="ECO:0000256" key="7">
    <source>
        <dbReference type="ARBA" id="ARBA00049244"/>
    </source>
</evidence>
<dbReference type="GO" id="GO:0003677">
    <property type="term" value="F:DNA binding"/>
    <property type="evidence" value="ECO:0007669"/>
    <property type="project" value="InterPro"/>
</dbReference>
<evidence type="ECO:0000256" key="1">
    <source>
        <dbReference type="ARBA" id="ARBA00012417"/>
    </source>
</evidence>
<evidence type="ECO:0000259" key="8">
    <source>
        <dbReference type="Pfam" id="PF21694"/>
    </source>
</evidence>
<evidence type="ECO:0000313" key="10">
    <source>
        <dbReference type="Proteomes" id="UP000177811"/>
    </source>
</evidence>
<dbReference type="AlphaFoldDB" id="A0A1G2KPB4"/>
<dbReference type="Gene3D" id="1.20.272.10">
    <property type="match status" value="1"/>
</dbReference>
<evidence type="ECO:0000256" key="3">
    <source>
        <dbReference type="ARBA" id="ARBA00022695"/>
    </source>
</evidence>
<organism evidence="9 10">
    <name type="scientific">Candidatus Sungbacteria bacterium RIFCSPHIGHO2_02_FULL_51_29</name>
    <dbReference type="NCBI Taxonomy" id="1802273"/>
    <lineage>
        <taxon>Bacteria</taxon>
        <taxon>Candidatus Sungiibacteriota</taxon>
    </lineage>
</organism>
<dbReference type="SUPFAM" id="SSF48019">
    <property type="entry name" value="post-AAA+ oligomerization domain-like"/>
    <property type="match status" value="1"/>
</dbReference>
<dbReference type="PANTHER" id="PTHR34388">
    <property type="entry name" value="DNA POLYMERASE III SUBUNIT DELTA"/>
    <property type="match status" value="1"/>
</dbReference>
<evidence type="ECO:0000256" key="2">
    <source>
        <dbReference type="ARBA" id="ARBA00022679"/>
    </source>
</evidence>
<sequence length="315" mass="35434">MIFFLYGPNTYASRKKLRELVEGFRVKSGSSFSIERFDAEERQVAEARAAIGSSSLFQEKKLVVVERVLSAGTWWPEVRRFLKEWGRTADTNFIFWDEDVGERYAEEVRELRVASEKAQEFTSPTPADVMRFIAEHPTARRQKLSPSYQTALIQRFGPDLWGINNELEKAACATHPEAPIGLSRQERPYVFLDALVEGRPDAMAHFFSLREAGVDDFYIWGSLVSAVRALAAFTAAGETKGAAASVEKGLRLHAFVAQKARRQAKRFTKGFLLDLYRDLFDWDTRLKTGGAALEDAVWAIGARIRESGTGRIGAI</sequence>
<dbReference type="PANTHER" id="PTHR34388:SF1">
    <property type="entry name" value="DNA POLYMERASE III SUBUNIT DELTA"/>
    <property type="match status" value="1"/>
</dbReference>
<dbReference type="Proteomes" id="UP000177811">
    <property type="component" value="Unassembled WGS sequence"/>
</dbReference>
<keyword evidence="3" id="KW-0548">Nucleotidyltransferase</keyword>
<evidence type="ECO:0000313" key="9">
    <source>
        <dbReference type="EMBL" id="OHA01248.1"/>
    </source>
</evidence>
<comment type="caution">
    <text evidence="9">The sequence shown here is derived from an EMBL/GenBank/DDBJ whole genome shotgun (WGS) entry which is preliminary data.</text>
</comment>
<reference evidence="9 10" key="1">
    <citation type="journal article" date="2016" name="Nat. Commun.">
        <title>Thousands of microbial genomes shed light on interconnected biogeochemical processes in an aquifer system.</title>
        <authorList>
            <person name="Anantharaman K."/>
            <person name="Brown C.T."/>
            <person name="Hug L.A."/>
            <person name="Sharon I."/>
            <person name="Castelle C.J."/>
            <person name="Probst A.J."/>
            <person name="Thomas B.C."/>
            <person name="Singh A."/>
            <person name="Wilkins M.J."/>
            <person name="Karaoz U."/>
            <person name="Brodie E.L."/>
            <person name="Williams K.H."/>
            <person name="Hubbard S.S."/>
            <person name="Banfield J.F."/>
        </authorList>
    </citation>
    <scope>NUCLEOTIDE SEQUENCE [LARGE SCALE GENOMIC DNA]</scope>
</reference>
<accession>A0A1G2KPB4</accession>
<dbReference type="InterPro" id="IPR005790">
    <property type="entry name" value="DNA_polIII_delta"/>
</dbReference>
<dbReference type="InterPro" id="IPR027417">
    <property type="entry name" value="P-loop_NTPase"/>
</dbReference>
<keyword evidence="5" id="KW-0239">DNA-directed DNA polymerase</keyword>
<protein>
    <recommendedName>
        <fullName evidence="1">DNA-directed DNA polymerase</fullName>
        <ecNumber evidence="1">2.7.7.7</ecNumber>
    </recommendedName>
</protein>
<comment type="similarity">
    <text evidence="6">Belongs to the DNA polymerase HolA subunit family.</text>
</comment>
<dbReference type="NCBIfam" id="TIGR01128">
    <property type="entry name" value="holA"/>
    <property type="match status" value="1"/>
</dbReference>
<evidence type="ECO:0000256" key="5">
    <source>
        <dbReference type="ARBA" id="ARBA00022932"/>
    </source>
</evidence>
<evidence type="ECO:0000256" key="4">
    <source>
        <dbReference type="ARBA" id="ARBA00022705"/>
    </source>
</evidence>
<keyword evidence="2" id="KW-0808">Transferase</keyword>
<proteinExistence type="inferred from homology"/>
<dbReference type="Pfam" id="PF21694">
    <property type="entry name" value="DNA_pol3_delta_C"/>
    <property type="match status" value="1"/>
</dbReference>
<dbReference type="Gene3D" id="3.40.50.300">
    <property type="entry name" value="P-loop containing nucleotide triphosphate hydrolases"/>
    <property type="match status" value="1"/>
</dbReference>
<dbReference type="GO" id="GO:0003887">
    <property type="term" value="F:DNA-directed DNA polymerase activity"/>
    <property type="evidence" value="ECO:0007669"/>
    <property type="project" value="UniProtKB-KW"/>
</dbReference>
<dbReference type="InterPro" id="IPR048466">
    <property type="entry name" value="DNA_pol3_delta-like_C"/>
</dbReference>
<evidence type="ECO:0000256" key="6">
    <source>
        <dbReference type="ARBA" id="ARBA00034754"/>
    </source>
</evidence>
<dbReference type="EMBL" id="MHQL01000067">
    <property type="protein sequence ID" value="OHA01248.1"/>
    <property type="molecule type" value="Genomic_DNA"/>
</dbReference>